<gene>
    <name evidence="1" type="ORF">J2Z34_001919</name>
</gene>
<protein>
    <submittedName>
        <fullName evidence="1">Uncharacterized protein</fullName>
    </submittedName>
</protein>
<accession>A0ABS4G554</accession>
<organism evidence="1 2">
    <name type="scientific">Youngiibacter multivorans</name>
    <dbReference type="NCBI Taxonomy" id="937251"/>
    <lineage>
        <taxon>Bacteria</taxon>
        <taxon>Bacillati</taxon>
        <taxon>Bacillota</taxon>
        <taxon>Clostridia</taxon>
        <taxon>Eubacteriales</taxon>
        <taxon>Clostridiaceae</taxon>
        <taxon>Youngiibacter</taxon>
    </lineage>
</organism>
<evidence type="ECO:0000313" key="2">
    <source>
        <dbReference type="Proteomes" id="UP001519271"/>
    </source>
</evidence>
<evidence type="ECO:0000313" key="1">
    <source>
        <dbReference type="EMBL" id="MBP1919430.1"/>
    </source>
</evidence>
<reference evidence="1 2" key="1">
    <citation type="submission" date="2021-03" db="EMBL/GenBank/DDBJ databases">
        <title>Genomic Encyclopedia of Type Strains, Phase IV (KMG-IV): sequencing the most valuable type-strain genomes for metagenomic binning, comparative biology and taxonomic classification.</title>
        <authorList>
            <person name="Goeker M."/>
        </authorList>
    </citation>
    <scope>NUCLEOTIDE SEQUENCE [LARGE SCALE GENOMIC DNA]</scope>
    <source>
        <strain evidence="1 2">DSM 6139</strain>
    </source>
</reference>
<sequence>MNQSRVTVIPAIFESKGEQTRGTPGKIHVEGYMLANRGTRPWAMVRKDLRGFAAAHTNWEITGIAIDYRETEDKEGTYHVFPALSRRIKNRELDILIVHSGGNLDSVLLITYCLLVYCEFYSVQLYVAHNGLLLSEDDLVFPESIML</sequence>
<name>A0ABS4G554_9CLOT</name>
<keyword evidence="2" id="KW-1185">Reference proteome</keyword>
<dbReference type="Proteomes" id="UP001519271">
    <property type="component" value="Unassembled WGS sequence"/>
</dbReference>
<dbReference type="RefSeq" id="WP_209459633.1">
    <property type="nucleotide sequence ID" value="NZ_JAGGKC010000015.1"/>
</dbReference>
<comment type="caution">
    <text evidence="1">The sequence shown here is derived from an EMBL/GenBank/DDBJ whole genome shotgun (WGS) entry which is preliminary data.</text>
</comment>
<proteinExistence type="predicted"/>
<dbReference type="EMBL" id="JAGGKC010000015">
    <property type="protein sequence ID" value="MBP1919430.1"/>
    <property type="molecule type" value="Genomic_DNA"/>
</dbReference>